<evidence type="ECO:0000313" key="2">
    <source>
        <dbReference type="Proteomes" id="UP001275084"/>
    </source>
</evidence>
<accession>A0AAJ0HJV2</accession>
<reference evidence="1" key="1">
    <citation type="journal article" date="2023" name="Mol. Phylogenet. Evol.">
        <title>Genome-scale phylogeny and comparative genomics of the fungal order Sordariales.</title>
        <authorList>
            <person name="Hensen N."/>
            <person name="Bonometti L."/>
            <person name="Westerberg I."/>
            <person name="Brannstrom I.O."/>
            <person name="Guillou S."/>
            <person name="Cros-Aarteil S."/>
            <person name="Calhoun S."/>
            <person name="Haridas S."/>
            <person name="Kuo A."/>
            <person name="Mondo S."/>
            <person name="Pangilinan J."/>
            <person name="Riley R."/>
            <person name="LaButti K."/>
            <person name="Andreopoulos B."/>
            <person name="Lipzen A."/>
            <person name="Chen C."/>
            <person name="Yan M."/>
            <person name="Daum C."/>
            <person name="Ng V."/>
            <person name="Clum A."/>
            <person name="Steindorff A."/>
            <person name="Ohm R.A."/>
            <person name="Martin F."/>
            <person name="Silar P."/>
            <person name="Natvig D.O."/>
            <person name="Lalanne C."/>
            <person name="Gautier V."/>
            <person name="Ament-Velasquez S.L."/>
            <person name="Kruys A."/>
            <person name="Hutchinson M.I."/>
            <person name="Powell A.J."/>
            <person name="Barry K."/>
            <person name="Miller A.N."/>
            <person name="Grigoriev I.V."/>
            <person name="Debuchy R."/>
            <person name="Gladieux P."/>
            <person name="Hiltunen Thoren M."/>
            <person name="Johannesson H."/>
        </authorList>
    </citation>
    <scope>NUCLEOTIDE SEQUENCE</scope>
    <source>
        <strain evidence="1">CBS 955.72</strain>
    </source>
</reference>
<gene>
    <name evidence="1" type="ORF">B0T25DRAFT_545283</name>
</gene>
<dbReference type="Proteomes" id="UP001275084">
    <property type="component" value="Unassembled WGS sequence"/>
</dbReference>
<evidence type="ECO:0000313" key="1">
    <source>
        <dbReference type="EMBL" id="KAK3353745.1"/>
    </source>
</evidence>
<organism evidence="1 2">
    <name type="scientific">Lasiosphaeria hispida</name>
    <dbReference type="NCBI Taxonomy" id="260671"/>
    <lineage>
        <taxon>Eukaryota</taxon>
        <taxon>Fungi</taxon>
        <taxon>Dikarya</taxon>
        <taxon>Ascomycota</taxon>
        <taxon>Pezizomycotina</taxon>
        <taxon>Sordariomycetes</taxon>
        <taxon>Sordariomycetidae</taxon>
        <taxon>Sordariales</taxon>
        <taxon>Lasiosphaeriaceae</taxon>
        <taxon>Lasiosphaeria</taxon>
    </lineage>
</organism>
<dbReference type="AlphaFoldDB" id="A0AAJ0HJV2"/>
<name>A0AAJ0HJV2_9PEZI</name>
<protein>
    <submittedName>
        <fullName evidence="1">Uncharacterized protein</fullName>
    </submittedName>
</protein>
<reference evidence="1" key="2">
    <citation type="submission" date="2023-06" db="EMBL/GenBank/DDBJ databases">
        <authorList>
            <consortium name="Lawrence Berkeley National Laboratory"/>
            <person name="Haridas S."/>
            <person name="Hensen N."/>
            <person name="Bonometti L."/>
            <person name="Westerberg I."/>
            <person name="Brannstrom I.O."/>
            <person name="Guillou S."/>
            <person name="Cros-Aarteil S."/>
            <person name="Calhoun S."/>
            <person name="Kuo A."/>
            <person name="Mondo S."/>
            <person name="Pangilinan J."/>
            <person name="Riley R."/>
            <person name="Labutti K."/>
            <person name="Andreopoulos B."/>
            <person name="Lipzen A."/>
            <person name="Chen C."/>
            <person name="Yanf M."/>
            <person name="Daum C."/>
            <person name="Ng V."/>
            <person name="Clum A."/>
            <person name="Steindorff A."/>
            <person name="Ohm R."/>
            <person name="Martin F."/>
            <person name="Silar P."/>
            <person name="Natvig D."/>
            <person name="Lalanne C."/>
            <person name="Gautier V."/>
            <person name="Ament-Velasquez S.L."/>
            <person name="Kruys A."/>
            <person name="Hutchinson M.I."/>
            <person name="Powell A.J."/>
            <person name="Barry K."/>
            <person name="Miller A.N."/>
            <person name="Grigoriev I.V."/>
            <person name="Debuchy R."/>
            <person name="Gladieux P."/>
            <person name="Thoren M.H."/>
            <person name="Johannesson H."/>
        </authorList>
    </citation>
    <scope>NUCLEOTIDE SEQUENCE</scope>
    <source>
        <strain evidence="1">CBS 955.72</strain>
    </source>
</reference>
<keyword evidence="2" id="KW-1185">Reference proteome</keyword>
<proteinExistence type="predicted"/>
<dbReference type="EMBL" id="JAUIQD010000004">
    <property type="protein sequence ID" value="KAK3353745.1"/>
    <property type="molecule type" value="Genomic_DNA"/>
</dbReference>
<sequence>MPIHQTSYSHHRCHQSIIRSLDDCQIQYQNHHPHQSLHHTSTTNRKMNFFTLVALAAAAVLATPTPSTESCILGGYRCRTPNTGIEICNIQSQWELVGPCPNNTECTNLKQNDFDLPFCTNKIATRNGRLGQSPGERCTTPGKYDCYGPHAIQVCNTQNILEYVGACPAKTHCDYLNGNAFCMANY</sequence>
<comment type="caution">
    <text evidence="1">The sequence shown here is derived from an EMBL/GenBank/DDBJ whole genome shotgun (WGS) entry which is preliminary data.</text>
</comment>